<keyword evidence="3" id="KW-0436">Ligase</keyword>
<dbReference type="InterPro" id="IPR013120">
    <property type="entry name" value="FAR_NAD-bd"/>
</dbReference>
<dbReference type="InterPro" id="IPR001242">
    <property type="entry name" value="Condensation_dom"/>
</dbReference>
<dbReference type="InterPro" id="IPR020807">
    <property type="entry name" value="PKS_DH"/>
</dbReference>
<dbReference type="PANTHER" id="PTHR43775">
    <property type="entry name" value="FATTY ACID SYNTHASE"/>
    <property type="match status" value="1"/>
</dbReference>
<dbReference type="InterPro" id="IPR020841">
    <property type="entry name" value="PKS_Beta-ketoAc_synthase_dom"/>
</dbReference>
<keyword evidence="4" id="KW-0489">Methyltransferase</keyword>
<dbReference type="InterPro" id="IPR014043">
    <property type="entry name" value="Acyl_transferase_dom"/>
</dbReference>
<evidence type="ECO:0000259" key="13">
    <source>
        <dbReference type="PROSITE" id="PS52019"/>
    </source>
</evidence>
<keyword evidence="15" id="KW-1185">Reference proteome</keyword>
<dbReference type="InterPro" id="IPR042099">
    <property type="entry name" value="ANL_N_sf"/>
</dbReference>
<feature type="region of interest" description="Disordered" evidence="10">
    <location>
        <begin position="2547"/>
        <end position="2591"/>
    </location>
</feature>
<dbReference type="InterPro" id="IPR016035">
    <property type="entry name" value="Acyl_Trfase/lysoPLipase"/>
</dbReference>
<dbReference type="Gene3D" id="1.10.1200.10">
    <property type="entry name" value="ACP-like"/>
    <property type="match status" value="2"/>
</dbReference>
<dbReference type="Gene3D" id="3.30.559.30">
    <property type="entry name" value="Nonribosomal peptide synthetase, condensation domain"/>
    <property type="match status" value="1"/>
</dbReference>
<dbReference type="InterPro" id="IPR036736">
    <property type="entry name" value="ACP-like_sf"/>
</dbReference>
<dbReference type="InterPro" id="IPR049551">
    <property type="entry name" value="PKS_DH_C"/>
</dbReference>
<dbReference type="CDD" id="cd05930">
    <property type="entry name" value="A_NRPS"/>
    <property type="match status" value="1"/>
</dbReference>
<dbReference type="InterPro" id="IPR036291">
    <property type="entry name" value="NAD(P)-bd_dom_sf"/>
</dbReference>
<dbReference type="Gene3D" id="3.40.366.10">
    <property type="entry name" value="Malonyl-Coenzyme A Acyl Carrier Protein, domain 2"/>
    <property type="match status" value="1"/>
</dbReference>
<organism evidence="14 15">
    <name type="scientific">Clohesyomyces aquaticus</name>
    <dbReference type="NCBI Taxonomy" id="1231657"/>
    <lineage>
        <taxon>Eukaryota</taxon>
        <taxon>Fungi</taxon>
        <taxon>Dikarya</taxon>
        <taxon>Ascomycota</taxon>
        <taxon>Pezizomycotina</taxon>
        <taxon>Dothideomycetes</taxon>
        <taxon>Pleosporomycetidae</taxon>
        <taxon>Pleosporales</taxon>
        <taxon>Lindgomycetaceae</taxon>
        <taxon>Clohesyomyces</taxon>
    </lineage>
</organism>
<evidence type="ECO:0000313" key="14">
    <source>
        <dbReference type="EMBL" id="ORY18402.1"/>
    </source>
</evidence>
<dbReference type="InterPro" id="IPR016039">
    <property type="entry name" value="Thiolase-like"/>
</dbReference>
<dbReference type="InterPro" id="IPR014030">
    <property type="entry name" value="Ketoacyl_synth_N"/>
</dbReference>
<reference evidence="14 15" key="1">
    <citation type="submission" date="2016-07" db="EMBL/GenBank/DDBJ databases">
        <title>Pervasive Adenine N6-methylation of Active Genes in Fungi.</title>
        <authorList>
            <consortium name="DOE Joint Genome Institute"/>
            <person name="Mondo S.J."/>
            <person name="Dannebaum R.O."/>
            <person name="Kuo R.C."/>
            <person name="Labutti K."/>
            <person name="Haridas S."/>
            <person name="Kuo A."/>
            <person name="Salamov A."/>
            <person name="Ahrendt S.R."/>
            <person name="Lipzen A."/>
            <person name="Sullivan W."/>
            <person name="Andreopoulos W.B."/>
            <person name="Clum A."/>
            <person name="Lindquist E."/>
            <person name="Daum C."/>
            <person name="Ramamoorthy G.K."/>
            <person name="Gryganskyi A."/>
            <person name="Culley D."/>
            <person name="Magnuson J.K."/>
            <person name="James T.Y."/>
            <person name="O'Malley M.A."/>
            <person name="Stajich J.E."/>
            <person name="Spatafora J.W."/>
            <person name="Visel A."/>
            <person name="Grigoriev I.V."/>
        </authorList>
    </citation>
    <scope>NUCLEOTIDE SEQUENCE [LARGE SCALE GENOMIC DNA]</scope>
    <source>
        <strain evidence="14 15">CBS 115471</strain>
    </source>
</reference>
<feature type="active site" description="Proton donor; for dehydratase activity" evidence="9">
    <location>
        <position position="1177"/>
    </location>
</feature>
<dbReference type="SMART" id="SM00827">
    <property type="entry name" value="PKS_AT"/>
    <property type="match status" value="1"/>
</dbReference>
<evidence type="ECO:0000259" key="12">
    <source>
        <dbReference type="PROSITE" id="PS52004"/>
    </source>
</evidence>
<dbReference type="PROSITE" id="PS00455">
    <property type="entry name" value="AMP_BINDING"/>
    <property type="match status" value="1"/>
</dbReference>
<evidence type="ECO:0000256" key="2">
    <source>
        <dbReference type="ARBA" id="ARBA00022553"/>
    </source>
</evidence>
<dbReference type="SUPFAM" id="SSF47336">
    <property type="entry name" value="ACP-like"/>
    <property type="match status" value="2"/>
</dbReference>
<keyword evidence="1" id="KW-0596">Phosphopantetheine</keyword>
<dbReference type="Gene3D" id="3.30.300.30">
    <property type="match status" value="1"/>
</dbReference>
<dbReference type="InterPro" id="IPR045851">
    <property type="entry name" value="AMP-bd_C_sf"/>
</dbReference>
<dbReference type="Pfam" id="PF02801">
    <property type="entry name" value="Ketoacyl-synt_C"/>
    <property type="match status" value="1"/>
</dbReference>
<dbReference type="PROSITE" id="PS00606">
    <property type="entry name" value="KS3_1"/>
    <property type="match status" value="1"/>
</dbReference>
<evidence type="ECO:0000256" key="5">
    <source>
        <dbReference type="ARBA" id="ARBA00022679"/>
    </source>
</evidence>
<dbReference type="InterPro" id="IPR009081">
    <property type="entry name" value="PP-bd_ACP"/>
</dbReference>
<dbReference type="STRING" id="1231657.A0A1Y2A785"/>
<dbReference type="SUPFAM" id="SSF53335">
    <property type="entry name" value="S-adenosyl-L-methionine-dependent methyltransferases"/>
    <property type="match status" value="1"/>
</dbReference>
<dbReference type="GO" id="GO:0031177">
    <property type="term" value="F:phosphopantetheine binding"/>
    <property type="evidence" value="ECO:0007669"/>
    <property type="project" value="InterPro"/>
</dbReference>
<dbReference type="InterPro" id="IPR013217">
    <property type="entry name" value="Methyltransf_12"/>
</dbReference>
<dbReference type="Pfam" id="PF07993">
    <property type="entry name" value="NAD_binding_4"/>
    <property type="match status" value="1"/>
</dbReference>
<dbReference type="Gene3D" id="3.40.47.10">
    <property type="match status" value="1"/>
</dbReference>
<accession>A0A1Y2A785</accession>
<dbReference type="SUPFAM" id="SSF51735">
    <property type="entry name" value="NAD(P)-binding Rossmann-fold domains"/>
    <property type="match status" value="2"/>
</dbReference>
<keyword evidence="7" id="KW-0511">Multifunctional enzyme</keyword>
<protein>
    <recommendedName>
        <fullName evidence="16">Carrier domain-containing protein</fullName>
    </recommendedName>
</protein>
<dbReference type="EMBL" id="MCFA01000007">
    <property type="protein sequence ID" value="ORY18402.1"/>
    <property type="molecule type" value="Genomic_DNA"/>
</dbReference>
<dbReference type="OrthoDB" id="329835at2759"/>
<dbReference type="SMART" id="SM00823">
    <property type="entry name" value="PKS_PP"/>
    <property type="match status" value="2"/>
</dbReference>
<dbReference type="InterPro" id="IPR013968">
    <property type="entry name" value="PKS_KR"/>
</dbReference>
<feature type="compositionally biased region" description="Polar residues" evidence="10">
    <location>
        <begin position="2580"/>
        <end position="2591"/>
    </location>
</feature>
<dbReference type="Pfam" id="PF08242">
    <property type="entry name" value="Methyltransf_12"/>
    <property type="match status" value="1"/>
</dbReference>
<dbReference type="Pfam" id="PF00109">
    <property type="entry name" value="ketoacyl-synt"/>
    <property type="match status" value="1"/>
</dbReference>
<dbReference type="GO" id="GO:0004312">
    <property type="term" value="F:fatty acid synthase activity"/>
    <property type="evidence" value="ECO:0007669"/>
    <property type="project" value="TreeGrafter"/>
</dbReference>
<evidence type="ECO:0000259" key="11">
    <source>
        <dbReference type="PROSITE" id="PS50075"/>
    </source>
</evidence>
<dbReference type="InterPro" id="IPR016036">
    <property type="entry name" value="Malonyl_transacylase_ACP-bd"/>
</dbReference>
<dbReference type="Gene3D" id="3.40.50.720">
    <property type="entry name" value="NAD(P)-binding Rossmann-like Domain"/>
    <property type="match status" value="3"/>
</dbReference>
<dbReference type="Pfam" id="PF08659">
    <property type="entry name" value="KR"/>
    <property type="match status" value="1"/>
</dbReference>
<dbReference type="PROSITE" id="PS52019">
    <property type="entry name" value="PKS_MFAS_DH"/>
    <property type="match status" value="1"/>
</dbReference>
<dbReference type="CDD" id="cd02440">
    <property type="entry name" value="AdoMet_MTases"/>
    <property type="match status" value="1"/>
</dbReference>
<dbReference type="SUPFAM" id="SSF55048">
    <property type="entry name" value="Probable ACP-binding domain of malonyl-CoA ACP transacylase"/>
    <property type="match status" value="1"/>
</dbReference>
<sequence length="4045" mass="442033">MKFQQPEPIAIVGSGCRFPGGAHSPSKLWNLLKQPRDVVQEIPSERFNTTGFFHPDAKHHSTSNVRHAYLLEQDLSLFDAQFFFISPNEADSIDPQQRLLLETVYEALEAGGHALESLRGSNTAVYVGTMGVDWTDMATRDLDSIPTYFATGSNRAIISNRVSYFFDWHGPSMTIDTACSSSLVAVHQGVQALRTGESRVAVACGTQVILGPETFIIESKMKMLSPTGRSRMWDADADGYARGEGVAAIVMKRLSHAIADGDEVQCVIRETGTNQDGYSNGLTVPSSAAQADLIRLTYAKAGLDLNIPHHRPQYFEAHGTGTQAGDPKEAAAIFKCFGNERGIQSGETPLYVGSAKTVIGHTEGAAGLAGLLKAVASIQHGFIPPNLLFNRLNPAIEPFYGSLQIPTSLTEWPKLPGGVPRRASVNSFGFGGSNAHAILEQYVEAPTVPADPISEGSAIPFTPFVFSAASEPSLIALVDAYSAHLKTRPNIHLEDLASTLQGRRTQLAVKAAFAASSIADLTSSIDGKLAATKQNGAFGTRSNSSSAKASILGVFTGQGAQWASMGAELITASPEFVGKRIQDLEESLATLPVPDRPQWSLRLEMLAGAATSRIAEAALSQPLCTAIQIVMVDLLQTAGITFSAVVGHSSGEIAAAYAAGHLSDRDAMRVAYYRGLYAHLANGAANSSKGSTKIAGAMLAVGTSIEDAKDLISLSAFKGRLAIAAHNSSASATLSGDVDAVLLAKRVFDEEKKFARLLKVDTAYHSHHMVPCGDPYISALRACEVKVSSERSNGCVWFSSVCPDAQGTVPGDELRDVYWRDNMTNTVLFADAISNAVASNPQINLAIEVGPHPALKGPATQNIADIRTSALPYQGTLSRGRNDVEAFAEALGFVWTQLGAQSVDFKRYREAMTTPTGAKVARKPKLITGLPSYQWNHSRRHWHESRRSVKLRERKQPFHELLGNLLPESTPMDLRWKNILKLSEIPWLEGHQLQGQTIFPAAGYVAMALEAARLYLIGRKATVEILELHDLKIPKAIAFNEGDDSGVETLVTLTGIRSEDPKTLVADFSCFSCQVSNTGSEAHEMELMASGTISMILGAPDAAALSAPPAPDTSNMADVDAERFYSSLTDLGYNYSGHFRTMSSMKRRLNQSTSLVSTYPYDNENDAALLVHPSMLDVAFQTAFVAYSAPGDGRLWSLHIPTAIGRIRVNPERCAALPLASSDVSVWCTVTGGNGVGDLVNASIDILNENSSSSMIQVEDLVMKPFAPATVADDRPLFSSTKWYVAAPDGSAAAKDIPHSDRIVDIARVCERVCFHYLRRWKAELNDDEWANSQPHFQSLHNYVDWVLDAVSSGRHPTLKREWSSDTPEDISGFLEKYPNLIDLRLLSAVGKNMVAAVRGETTIIEHMVADNMLDDYYEGSIEAIPGNAASVAMVKQITNRYPHARILEIGAGTGGATKAILGAIGNTMSSYTYTDISTGFFDKAAEVFKAYSDKMVFKVLDVERPPATQGFELHSYDIIIANNVLHATSVLQRTLENTRQLLKPGGWLVLAELTDKGPVRFGTIMGGLQGWWLGVDDGRKHMPFISPMEWNTALRKAGFAGVDAVTPKVDARAWSIIAAQAVDDRISLLRRPLSEATSLATYHDSIVILGTQSLESSRIAEELAEHLSRFSHSVTILDGLPTKEEAQRLDPMSSFINLVDLDQPIFKEITADRMEALKRVFELAKNMLWVTNGAMSANNPYHMASVAFRRVMSSEFQHIFLHNLDFAELASDKNVSKTIAEHFLRQTALDEWEREAPATDKIGRRAYLWSNEPETFVDRHGKLLIPRLIHDSSRNARLNSSRRVIASAEAVENIGNVAVALRSDTPAALVEQNSISNDSKGDKVRAEISSLMALSIAGEGFLFLGIGRRETDLQRVIFLSPTNSRISEPVVSIALPSIEADRVHILSAVASELLAASMIKTLASGSNVVMHSPSPYKDQLLADALTRHAKTKNVRIAFITAAGPASHLMATPHSGPRWIKLDERAPKHALKNLLPVHITHFVDLTATDNKSSSPSGLVPALARRINTDDLARLEAHAFHPSQKQAVLERLQNAIATVTATAGLIATDDVVVPVDKVHQRKQAYISDIVRWSPSTSDPLQIEVRPLDARTLFAANKTYLLLGLTSEIGRSVCTWMVANGAGCVCLASRTPKANDTWLDSFKGTGAVVKQYAVDIADKSSLARAIDDIRGECPPISGIINGAMVLRDALFSNMSVDMMQAVLRPKIDGSNNLDEIFYNDPLDFFLLLASSTIHIGNPGQSAYVISSGYLNGLVRQRRRRGLAATAVDIGRVAGLGYVESAGEHVANQLANFRVLYINETELHQVFAEAIRAGYPTTQEDGDADGVSFPEAIVTTGLGLIRDDEEVRGPYFENPLFSHFIVETNTFTGADADQSGNNKNNKLPILDQLAAAKTTEKGLELLQESFAAKLCSMLQVTIETTAHDTPLVELGMDSLVAVEARSWFLKNLKVDIPVLKIVGGSSLAEICELAFKKLPEDLLAKIAASEPASTQTVVLPTQPQASTPTPPSNSSSTPPSTADGSMYNMQSSTPNTPASIAAEMPLESLHKKLAKAAKLKSEETSSRTLVRSKPISIAQSRFWFLRHLVEDQTTFNVTLRHKLTGHVRIGDLERALRVVTMRHESLRTCFIGDEHEIDQATQNVLARSPVKLEYKKVESEEDAVAEYDRLRAHEFDLESGSLFRMILLTLSPTNHYLLFGTHHIIMDVTSFQILLSDMDKAYNGDNLGSQPRQYIDFSVAQRQALEEGQLSSELNYWKSIFPTGDPPPILPLLPMARASSRTAIANYEVHQVDTRIGSELAAQVKSVAKANRSTPFHFYLAAFKVMLFCFTDVDDLTIGIADANRNDSDLIGSVGFFMNLLTLRFRRQTHQKFADAIVEARSTAYAALEHSRLPFDVLLKELKVTRSSSYNPFFQAFFDYRQVDRSRQETWVQCQFDTEDYHPGRSGYDISLDVADLGPEVQVALRTQRSFYDLTAANMLLETYTHFIDVLSRDTSLSLQDTPLYSEEQLSRSLSVGCGPDLATDWPETLPHRIDVVAVENADKIALKDGLGSTLTYKQMMHRIEAIAEALSKSGAGPGSRVLVFQKASTDWVCSMLAIMRIGSVYVPLDLRNPLPRLATLSSDCQGSAVLADDTTIGDAPQLGVAVALDVSRLAATPSASMPNVARSGSPAAILYTSGSTGTPKGIVIRHSGIRNEMEGYTKTYKLGAERVLQQSAFTFDFSVDQMFTGLVNGGMVYIVPWSKRGDPVSITEIIRQESITYTKVTPSEYSMWVEFGSDNLRHLSSWRFAFAGGEPLTNHVLRQFAGLGLDQLRLYNSYGPAEISIASHKGLVDYNEERLDDEALVPCGFSLPNYATYILDEDLKPLPVGMPGEVVIGGAGVSFGYLTDRERTASVFVHNPYATPNHLANDWTRMHRTGDIGHLQDDGSLVFRHRVAGDTMVKLRGLRIDLRDIESNLVSTSGGVLQAAIVTLHRGDPDYLVAHVVFKPQHNINNTDAFLEHLLGRLPIPQYMVPVLAVPLDKLPLTSHAKVDRKAIQNLALPQRAAVDIQSDMQMTETMVQLRTLWREVLGKDSEKLGLAISPSTNFFMVGGNSLLIVRLQSRIRQVFNVTIRLVDLLSGNTLEQMARKVEESARVGVIDWDEETKPPSLSDFLQQGLKKQPSGPITVLVTGATGNLAKRILPLLEAHRRVGKIICVAVREKQGDTARPVLRGEKIVQHSGDLSTPRLGLTVEQFQAFSSEVDVILHLGALRSFWDNYHELRLSNVQSSKELVQLATPHQIPIHFISTSGVLPRDILESNKAATSSSAVAYEPPVDGSDGYVASKWAGERILERASGSLGVPSFVYRFQPPSSRSIQAKYPNSKTEVLDEFVRCVDLAGVMPDWTGWEGHVDLIPGEMVAKRLCESLVESASSRISEDAATCFKNYESTVTVGVEDIKTHLEEKRGNRGLERIQMLKWMGRIKKVGFEYVLASLETTLANSKGGGKLTSRR</sequence>
<dbReference type="InterPro" id="IPR020845">
    <property type="entry name" value="AMP-binding_CS"/>
</dbReference>
<keyword evidence="2" id="KW-0597">Phosphoprotein</keyword>
<dbReference type="PROSITE" id="PS52004">
    <property type="entry name" value="KS3_2"/>
    <property type="match status" value="1"/>
</dbReference>
<gene>
    <name evidence="14" type="ORF">BCR34DRAFT_596328</name>
</gene>
<dbReference type="GO" id="GO:0004315">
    <property type="term" value="F:3-oxoacyl-[acyl-carrier-protein] synthase activity"/>
    <property type="evidence" value="ECO:0007669"/>
    <property type="project" value="InterPro"/>
</dbReference>
<keyword evidence="6" id="KW-0677">Repeat</keyword>
<dbReference type="InterPro" id="IPR018201">
    <property type="entry name" value="Ketoacyl_synth_AS"/>
</dbReference>
<dbReference type="GO" id="GO:0009403">
    <property type="term" value="P:toxin biosynthetic process"/>
    <property type="evidence" value="ECO:0007669"/>
    <property type="project" value="UniProtKB-ARBA"/>
</dbReference>
<dbReference type="Gene3D" id="3.10.129.110">
    <property type="entry name" value="Polyketide synthase dehydratase"/>
    <property type="match status" value="1"/>
</dbReference>
<dbReference type="PANTHER" id="PTHR43775:SF20">
    <property type="entry name" value="HYBRID PKS-NRPS SYNTHETASE APDA"/>
    <property type="match status" value="1"/>
</dbReference>
<dbReference type="PROSITE" id="PS00012">
    <property type="entry name" value="PHOSPHOPANTETHEINE"/>
    <property type="match status" value="1"/>
</dbReference>
<evidence type="ECO:0000256" key="1">
    <source>
        <dbReference type="ARBA" id="ARBA00022450"/>
    </source>
</evidence>
<dbReference type="GO" id="GO:0006633">
    <property type="term" value="P:fatty acid biosynthetic process"/>
    <property type="evidence" value="ECO:0007669"/>
    <property type="project" value="InterPro"/>
</dbReference>
<evidence type="ECO:0000256" key="10">
    <source>
        <dbReference type="SAM" id="MobiDB-lite"/>
    </source>
</evidence>
<dbReference type="Pfam" id="PF00501">
    <property type="entry name" value="AMP-binding"/>
    <property type="match status" value="1"/>
</dbReference>
<evidence type="ECO:0000256" key="4">
    <source>
        <dbReference type="ARBA" id="ARBA00022603"/>
    </source>
</evidence>
<feature type="domain" description="PKS/mFAS DH" evidence="13">
    <location>
        <begin position="959"/>
        <end position="1272"/>
    </location>
</feature>
<evidence type="ECO:0000256" key="3">
    <source>
        <dbReference type="ARBA" id="ARBA00022598"/>
    </source>
</evidence>
<feature type="domain" description="Ketosynthase family 3 (KS3)" evidence="12">
    <location>
        <begin position="6"/>
        <end position="441"/>
    </location>
</feature>
<dbReference type="SUPFAM" id="SSF53901">
    <property type="entry name" value="Thiolase-like"/>
    <property type="match status" value="1"/>
</dbReference>
<name>A0A1Y2A785_9PLEO</name>
<dbReference type="Proteomes" id="UP000193144">
    <property type="component" value="Unassembled WGS sequence"/>
</dbReference>
<keyword evidence="5" id="KW-0808">Transferase</keyword>
<dbReference type="SMART" id="SM00825">
    <property type="entry name" value="PKS_KS"/>
    <property type="match status" value="1"/>
</dbReference>
<dbReference type="GO" id="GO:0016874">
    <property type="term" value="F:ligase activity"/>
    <property type="evidence" value="ECO:0007669"/>
    <property type="project" value="UniProtKB-KW"/>
</dbReference>
<dbReference type="FunFam" id="3.40.47.10:FF:000019">
    <property type="entry name" value="Polyketide synthase type I"/>
    <property type="match status" value="1"/>
</dbReference>
<dbReference type="InterPro" id="IPR049552">
    <property type="entry name" value="PKS_DH_N"/>
</dbReference>
<comment type="similarity">
    <text evidence="8">Belongs to the NRP synthetase family.</text>
</comment>
<dbReference type="SUPFAM" id="SSF52151">
    <property type="entry name" value="FabD/lysophospholipase-like"/>
    <property type="match status" value="1"/>
</dbReference>
<dbReference type="Pfam" id="PF00550">
    <property type="entry name" value="PP-binding"/>
    <property type="match status" value="2"/>
</dbReference>
<dbReference type="SMART" id="SM00826">
    <property type="entry name" value="PKS_DH"/>
    <property type="match status" value="1"/>
</dbReference>
<evidence type="ECO:0000313" key="15">
    <source>
        <dbReference type="Proteomes" id="UP000193144"/>
    </source>
</evidence>
<evidence type="ECO:0000256" key="6">
    <source>
        <dbReference type="ARBA" id="ARBA00022737"/>
    </source>
</evidence>
<dbReference type="Gene3D" id="3.40.50.150">
    <property type="entry name" value="Vaccinia Virus protein VP39"/>
    <property type="match status" value="1"/>
</dbReference>
<dbReference type="CDD" id="cd19532">
    <property type="entry name" value="C_PKS-NRPS"/>
    <property type="match status" value="1"/>
</dbReference>
<dbReference type="SMART" id="SM00822">
    <property type="entry name" value="PKS_KR"/>
    <property type="match status" value="1"/>
</dbReference>
<dbReference type="InterPro" id="IPR023213">
    <property type="entry name" value="CAT-like_dom_sf"/>
</dbReference>
<feature type="region of interest" description="N-terminal hotdog fold" evidence="9">
    <location>
        <begin position="959"/>
        <end position="1100"/>
    </location>
</feature>
<dbReference type="InterPro" id="IPR050091">
    <property type="entry name" value="PKS_NRPS_Biosynth_Enz"/>
</dbReference>
<dbReference type="InterPro" id="IPR042104">
    <property type="entry name" value="PKS_dehydratase_sf"/>
</dbReference>
<feature type="compositionally biased region" description="Low complexity" evidence="10">
    <location>
        <begin position="2553"/>
        <end position="2575"/>
    </location>
</feature>
<dbReference type="InterPro" id="IPR057326">
    <property type="entry name" value="KR_dom"/>
</dbReference>
<dbReference type="InterPro" id="IPR006162">
    <property type="entry name" value="Ppantetheine_attach_site"/>
</dbReference>
<dbReference type="InterPro" id="IPR049900">
    <property type="entry name" value="PKS_mFAS_DH"/>
</dbReference>
<feature type="region of interest" description="C-terminal hotdog fold" evidence="9">
    <location>
        <begin position="1115"/>
        <end position="1272"/>
    </location>
</feature>
<dbReference type="SUPFAM" id="SSF52777">
    <property type="entry name" value="CoA-dependent acyltransferases"/>
    <property type="match status" value="2"/>
</dbReference>
<dbReference type="Pfam" id="PF16197">
    <property type="entry name" value="KAsynt_C_assoc"/>
    <property type="match status" value="1"/>
</dbReference>
<dbReference type="SUPFAM" id="SSF56801">
    <property type="entry name" value="Acetyl-CoA synthetase-like"/>
    <property type="match status" value="1"/>
</dbReference>
<feature type="domain" description="Carrier" evidence="11">
    <location>
        <begin position="3610"/>
        <end position="3688"/>
    </location>
</feature>
<comment type="caution">
    <text evidence="14">The sequence shown here is derived from an EMBL/GenBank/DDBJ whole genome shotgun (WGS) entry which is preliminary data.</text>
</comment>
<dbReference type="Gene3D" id="3.30.559.10">
    <property type="entry name" value="Chloramphenicol acetyltransferase-like domain"/>
    <property type="match status" value="1"/>
</dbReference>
<proteinExistence type="inferred from homology"/>
<dbReference type="InterPro" id="IPR014031">
    <property type="entry name" value="Ketoacyl_synth_C"/>
</dbReference>
<dbReference type="InterPro" id="IPR000873">
    <property type="entry name" value="AMP-dep_synth/lig_dom"/>
</dbReference>
<dbReference type="Pfam" id="PF00668">
    <property type="entry name" value="Condensation"/>
    <property type="match status" value="1"/>
</dbReference>
<dbReference type="InterPro" id="IPR020806">
    <property type="entry name" value="PKS_PP-bd"/>
</dbReference>
<dbReference type="PROSITE" id="PS50075">
    <property type="entry name" value="CARRIER"/>
    <property type="match status" value="2"/>
</dbReference>
<evidence type="ECO:0000256" key="8">
    <source>
        <dbReference type="ARBA" id="ARBA00029454"/>
    </source>
</evidence>
<dbReference type="InterPro" id="IPR001227">
    <property type="entry name" value="Ac_transferase_dom_sf"/>
</dbReference>
<evidence type="ECO:0000256" key="9">
    <source>
        <dbReference type="PROSITE-ProRule" id="PRU01363"/>
    </source>
</evidence>
<dbReference type="Pfam" id="PF14765">
    <property type="entry name" value="PS-DH"/>
    <property type="match status" value="1"/>
</dbReference>
<evidence type="ECO:0000256" key="7">
    <source>
        <dbReference type="ARBA" id="ARBA00023268"/>
    </source>
</evidence>
<dbReference type="InterPro" id="IPR029063">
    <property type="entry name" value="SAM-dependent_MTases_sf"/>
</dbReference>
<dbReference type="CDD" id="cd00833">
    <property type="entry name" value="PKS"/>
    <property type="match status" value="1"/>
</dbReference>
<dbReference type="Pfam" id="PF21089">
    <property type="entry name" value="PKS_DH_N"/>
    <property type="match status" value="1"/>
</dbReference>
<dbReference type="InterPro" id="IPR032821">
    <property type="entry name" value="PKS_assoc"/>
</dbReference>
<feature type="domain" description="Carrier" evidence="11">
    <location>
        <begin position="2454"/>
        <end position="2531"/>
    </location>
</feature>
<dbReference type="Pfam" id="PF00698">
    <property type="entry name" value="Acyl_transf_1"/>
    <property type="match status" value="1"/>
</dbReference>
<feature type="active site" description="Proton acceptor; for dehydratase activity" evidence="9">
    <location>
        <position position="991"/>
    </location>
</feature>
<evidence type="ECO:0008006" key="16">
    <source>
        <dbReference type="Google" id="ProtNLM"/>
    </source>
</evidence>
<dbReference type="Gene3D" id="3.40.50.12780">
    <property type="entry name" value="N-terminal domain of ligase-like"/>
    <property type="match status" value="1"/>
</dbReference>